<dbReference type="Proteomes" id="UP000887580">
    <property type="component" value="Unplaced"/>
</dbReference>
<protein>
    <submittedName>
        <fullName evidence="2">LOV domain-containing protein</fullName>
    </submittedName>
</protein>
<evidence type="ECO:0000313" key="2">
    <source>
        <dbReference type="WBParaSite" id="PS1159_v2.g16739.t1"/>
    </source>
</evidence>
<organism evidence="1 2">
    <name type="scientific">Panagrolaimus sp. PS1159</name>
    <dbReference type="NCBI Taxonomy" id="55785"/>
    <lineage>
        <taxon>Eukaryota</taxon>
        <taxon>Metazoa</taxon>
        <taxon>Ecdysozoa</taxon>
        <taxon>Nematoda</taxon>
        <taxon>Chromadorea</taxon>
        <taxon>Rhabditida</taxon>
        <taxon>Tylenchina</taxon>
        <taxon>Panagrolaimomorpha</taxon>
        <taxon>Panagrolaimoidea</taxon>
        <taxon>Panagrolaimidae</taxon>
        <taxon>Panagrolaimus</taxon>
    </lineage>
</organism>
<sequence>MSRPRSVFGVIVDKNGTIECAIGQNTDEILGFPASQLCQKPFIRFGALHDRITICSLLPSSPSYRNKVQKTFKIDFINEKTGKLTNLEVSAKLISFQFSQSNDFGGSHLIGKFLF</sequence>
<accession>A0AC35FH30</accession>
<dbReference type="WBParaSite" id="PS1159_v2.g16739.t1">
    <property type="protein sequence ID" value="PS1159_v2.g16739.t1"/>
    <property type="gene ID" value="PS1159_v2.g16739"/>
</dbReference>
<name>A0AC35FH30_9BILA</name>
<reference evidence="2" key="1">
    <citation type="submission" date="2022-11" db="UniProtKB">
        <authorList>
            <consortium name="WormBaseParasite"/>
        </authorList>
    </citation>
    <scope>IDENTIFICATION</scope>
</reference>
<evidence type="ECO:0000313" key="1">
    <source>
        <dbReference type="Proteomes" id="UP000887580"/>
    </source>
</evidence>
<proteinExistence type="predicted"/>